<dbReference type="PANTHER" id="PTHR43811">
    <property type="entry name" value="FKBP-TYPE PEPTIDYL-PROLYL CIS-TRANS ISOMERASE FKPA"/>
    <property type="match status" value="1"/>
</dbReference>
<dbReference type="EMBL" id="FUYS01000002">
    <property type="protein sequence ID" value="SKB34659.1"/>
    <property type="molecule type" value="Genomic_DNA"/>
</dbReference>
<dbReference type="Pfam" id="PF01346">
    <property type="entry name" value="FKBP_N"/>
    <property type="match status" value="1"/>
</dbReference>
<gene>
    <name evidence="10" type="ORF">SAMN05660226_00786</name>
</gene>
<evidence type="ECO:0000256" key="2">
    <source>
        <dbReference type="ARBA" id="ARBA00006577"/>
    </source>
</evidence>
<evidence type="ECO:0000256" key="5">
    <source>
        <dbReference type="ARBA" id="ARBA00023235"/>
    </source>
</evidence>
<reference evidence="10 11" key="1">
    <citation type="submission" date="2017-02" db="EMBL/GenBank/DDBJ databases">
        <authorList>
            <person name="Peterson S.W."/>
        </authorList>
    </citation>
    <scope>NUCLEOTIDE SEQUENCE [LARGE SCALE GENOMIC DNA]</scope>
    <source>
        <strain evidence="10 11">DSM 22899</strain>
    </source>
</reference>
<evidence type="ECO:0000313" key="11">
    <source>
        <dbReference type="Proteomes" id="UP000190541"/>
    </source>
</evidence>
<dbReference type="SUPFAM" id="SSF54534">
    <property type="entry name" value="FKBP-like"/>
    <property type="match status" value="1"/>
</dbReference>
<keyword evidence="11" id="KW-1185">Reference proteome</keyword>
<evidence type="ECO:0000256" key="3">
    <source>
        <dbReference type="ARBA" id="ARBA00022729"/>
    </source>
</evidence>
<dbReference type="InterPro" id="IPR001179">
    <property type="entry name" value="PPIase_FKBP_dom"/>
</dbReference>
<evidence type="ECO:0000256" key="6">
    <source>
        <dbReference type="PROSITE-ProRule" id="PRU00277"/>
    </source>
</evidence>
<feature type="chain" id="PRO_5012256340" description="Peptidyl-prolyl cis-trans isomerase" evidence="8">
    <location>
        <begin position="21"/>
        <end position="245"/>
    </location>
</feature>
<dbReference type="EC" id="5.2.1.8" evidence="7"/>
<dbReference type="STRING" id="623280.SAMN05660226_00786"/>
<dbReference type="Pfam" id="PF00254">
    <property type="entry name" value="FKBP_C"/>
    <property type="match status" value="1"/>
</dbReference>
<dbReference type="InterPro" id="IPR046357">
    <property type="entry name" value="PPIase_dom_sf"/>
</dbReference>
<feature type="signal peptide" evidence="8">
    <location>
        <begin position="1"/>
        <end position="20"/>
    </location>
</feature>
<dbReference type="FunFam" id="3.10.50.40:FF:000045">
    <property type="entry name" value="Peptidyl-prolyl cis-trans isomerase"/>
    <property type="match status" value="1"/>
</dbReference>
<dbReference type="PANTHER" id="PTHR43811:SF19">
    <property type="entry name" value="39 KDA FK506-BINDING NUCLEAR PROTEIN"/>
    <property type="match status" value="1"/>
</dbReference>
<keyword evidence="4 6" id="KW-0697">Rotamase</keyword>
<accession>A0A1T5AIK4</accession>
<dbReference type="PROSITE" id="PS50059">
    <property type="entry name" value="FKBP_PPIASE"/>
    <property type="match status" value="1"/>
</dbReference>
<sequence>MNYLRITAVCCLMYAGLANAQQTGVNSGAALKNRKDSVAYAFGASIARDLKRTGLEEINATALGQAIADIFAGKASVFEEEQERELIMDAITAAREKLDARLKDEANAFMENNKAKPGVVTTASGLQYEIIREGAGEKPALADTVTVHYKGQLSDGKVFDSSYERGEPATFPLDRVIEGWQEGLQLVPVGAHYRIFIPYELGYGERGAGQDIPPFSPLIFDVELISVQKANEETPITIGPADEMK</sequence>
<evidence type="ECO:0000259" key="9">
    <source>
        <dbReference type="PROSITE" id="PS50059"/>
    </source>
</evidence>
<dbReference type="RefSeq" id="WP_245826813.1">
    <property type="nucleotide sequence ID" value="NZ_FUYS01000002.1"/>
</dbReference>
<evidence type="ECO:0000256" key="4">
    <source>
        <dbReference type="ARBA" id="ARBA00023110"/>
    </source>
</evidence>
<feature type="domain" description="PPIase FKBP-type" evidence="9">
    <location>
        <begin position="142"/>
        <end position="228"/>
    </location>
</feature>
<comment type="similarity">
    <text evidence="2 7">Belongs to the FKBP-type PPIase family.</text>
</comment>
<keyword evidence="5 6" id="KW-0413">Isomerase</keyword>
<dbReference type="Gene3D" id="1.10.287.460">
    <property type="entry name" value="Peptidyl-prolyl cis-trans isomerase, FKBP-type, N-terminal domain"/>
    <property type="match status" value="1"/>
</dbReference>
<dbReference type="AlphaFoldDB" id="A0A1T5AIK4"/>
<evidence type="ECO:0000256" key="8">
    <source>
        <dbReference type="SAM" id="SignalP"/>
    </source>
</evidence>
<dbReference type="GO" id="GO:0003755">
    <property type="term" value="F:peptidyl-prolyl cis-trans isomerase activity"/>
    <property type="evidence" value="ECO:0007669"/>
    <property type="project" value="UniProtKB-UniRule"/>
</dbReference>
<name>A0A1T5AIK4_9SPHI</name>
<keyword evidence="3 8" id="KW-0732">Signal</keyword>
<dbReference type="GO" id="GO:0006457">
    <property type="term" value="P:protein folding"/>
    <property type="evidence" value="ECO:0007669"/>
    <property type="project" value="InterPro"/>
</dbReference>
<dbReference type="Proteomes" id="UP000190541">
    <property type="component" value="Unassembled WGS sequence"/>
</dbReference>
<dbReference type="Gene3D" id="3.10.50.40">
    <property type="match status" value="1"/>
</dbReference>
<organism evidence="10 11">
    <name type="scientific">Parapedobacter luteus</name>
    <dbReference type="NCBI Taxonomy" id="623280"/>
    <lineage>
        <taxon>Bacteria</taxon>
        <taxon>Pseudomonadati</taxon>
        <taxon>Bacteroidota</taxon>
        <taxon>Sphingobacteriia</taxon>
        <taxon>Sphingobacteriales</taxon>
        <taxon>Sphingobacteriaceae</taxon>
        <taxon>Parapedobacter</taxon>
    </lineage>
</organism>
<protein>
    <recommendedName>
        <fullName evidence="7">Peptidyl-prolyl cis-trans isomerase</fullName>
        <ecNumber evidence="7">5.2.1.8</ecNumber>
    </recommendedName>
</protein>
<comment type="catalytic activity">
    <reaction evidence="1 6 7">
        <text>[protein]-peptidylproline (omega=180) = [protein]-peptidylproline (omega=0)</text>
        <dbReference type="Rhea" id="RHEA:16237"/>
        <dbReference type="Rhea" id="RHEA-COMP:10747"/>
        <dbReference type="Rhea" id="RHEA-COMP:10748"/>
        <dbReference type="ChEBI" id="CHEBI:83833"/>
        <dbReference type="ChEBI" id="CHEBI:83834"/>
        <dbReference type="EC" id="5.2.1.8"/>
    </reaction>
</comment>
<dbReference type="InterPro" id="IPR036944">
    <property type="entry name" value="PPIase_FKBP_N_sf"/>
</dbReference>
<dbReference type="InterPro" id="IPR000774">
    <property type="entry name" value="PPIase_FKBP_N"/>
</dbReference>
<proteinExistence type="inferred from homology"/>
<evidence type="ECO:0000256" key="7">
    <source>
        <dbReference type="RuleBase" id="RU003915"/>
    </source>
</evidence>
<evidence type="ECO:0000256" key="1">
    <source>
        <dbReference type="ARBA" id="ARBA00000971"/>
    </source>
</evidence>
<evidence type="ECO:0000313" key="10">
    <source>
        <dbReference type="EMBL" id="SKB34659.1"/>
    </source>
</evidence>